<dbReference type="InterPro" id="IPR011989">
    <property type="entry name" value="ARM-like"/>
</dbReference>
<evidence type="ECO:0000259" key="9">
    <source>
        <dbReference type="Pfam" id="PF12719"/>
    </source>
</evidence>
<evidence type="ECO:0000256" key="6">
    <source>
        <dbReference type="ARBA" id="ARBA00023067"/>
    </source>
</evidence>
<dbReference type="EMBL" id="CP014243">
    <property type="protein sequence ID" value="AMD19755.1"/>
    <property type="molecule type" value="Genomic_DNA"/>
</dbReference>
<dbReference type="GO" id="GO:0051301">
    <property type="term" value="P:cell division"/>
    <property type="evidence" value="ECO:0007669"/>
    <property type="project" value="UniProtKB-KW"/>
</dbReference>
<keyword evidence="11" id="KW-1185">Reference proteome</keyword>
<evidence type="ECO:0000256" key="2">
    <source>
        <dbReference type="ARBA" id="ARBA00006533"/>
    </source>
</evidence>
<dbReference type="GeneID" id="28722970"/>
<keyword evidence="4" id="KW-0132">Cell division</keyword>
<comment type="subcellular location">
    <subcellularLocation>
        <location evidence="1">Chromosome</location>
    </subcellularLocation>
</comment>
<proteinExistence type="inferred from homology"/>
<evidence type="ECO:0000256" key="7">
    <source>
        <dbReference type="ARBA" id="ARBA00023306"/>
    </source>
</evidence>
<dbReference type="GO" id="GO:0007076">
    <property type="term" value="P:mitotic chromosome condensation"/>
    <property type="evidence" value="ECO:0007669"/>
    <property type="project" value="InterPro"/>
</dbReference>
<evidence type="ECO:0000313" key="10">
    <source>
        <dbReference type="EMBL" id="AMD19755.1"/>
    </source>
</evidence>
<dbReference type="PANTHER" id="PTHR14418:SF5">
    <property type="entry name" value="CONDENSIN COMPLEX SUBUNIT 3"/>
    <property type="match status" value="1"/>
</dbReference>
<evidence type="ECO:0000256" key="1">
    <source>
        <dbReference type="ARBA" id="ARBA00004286"/>
    </source>
</evidence>
<dbReference type="OrthoDB" id="27187at2759"/>
<comment type="similarity">
    <text evidence="2">Belongs to the CND3 (condensin subunit 3) family.</text>
</comment>
<evidence type="ECO:0000313" key="11">
    <source>
        <dbReference type="Proteomes" id="UP000243052"/>
    </source>
</evidence>
<sequence>MIADEHNYHDNEVNKDISVHHKIFRAIADVFQSAQSTYAGHRRHIAVLNKIHSKCVDQNLHEAFNYWFNKLVAKILPCKKQDPVGDRISKLVAAFIASNELTLQKQRDEGDLDEKKEQIIGAFVNQLIRFLLRGLESRDKHVRYRSTQLLAVIMDTMGEIEEELYNLVLWSMQKRMYDREPNVRIQAIFCLTKFQDEEQNALEDPATSKLIHAIQNDPSAEVRRAAMLNLVNTKDTINFIVERYRDVNGINRRLVYSKVLKSMGLKVFKIIKPKLLETLIKGGLEDRDETVRQACGKLIAFDWMNLLNGDVIGLLEKLNVTKGEVAQKSLEALFQYRSDLIDKLKFPKEVWQDLNIVTAFLLRTFYEYAIENEMREVIDENFPEAIVLSNCIKRLADQRFGDHGLPSTDIKRLDFIIEQMLHIAYKYDYSDEIGRRDMLNLVRNLLLGKGLSESLIKCSLQVLRILSINERDFITMSVELITDLRYEDIEKQEVEEEARKANRSTGKVVEDGIEAEENAVDSFHSAVENLVNGGSNAADNSSDRAEILEEKQPRTETLLLCLILTRYMLEQVEAPLDQNILISSLMDTLITPAVRNTQSNIRELGVRCLGMCCLLDSQLAIESMYILGMCVSKGNAGLKYIALQVIVDIFSVHGYNVVDGEGKVDSISLHKIFYKILKNSELPECQAIAAEGLCKLFLSDVFTDDDLFETLVLSYFSPANADNEELVQAFAFCLPVYCFSHSNHQSRMARIASDILLRLSVLWDDLQNSTDVDSPSKDSMLKPNAIFQQLIDWTDPFKLVKEDLANAEKLEFQLDFLLDVLKSYNKFERRDVKKMIITNLSKFKITKHHDVIKIKEVVEHLHDILENDTTDKTCKNCITNLLDNYGMLIADVEDRSKENSLSTDNNSEEPPVGAAGENQPNLSYVDHRGEYEDGNHTKGDETNSSTSGSSDLGISTVNLSSNSTTLKRTRSREHIAEND</sequence>
<reference evidence="10 11" key="1">
    <citation type="submission" date="2016-01" db="EMBL/GenBank/DDBJ databases">
        <title>Genome sequence of the yeast Holleya sinecauda.</title>
        <authorList>
            <person name="Dietrich F.S."/>
        </authorList>
    </citation>
    <scope>NUCLEOTIDE SEQUENCE [LARGE SCALE GENOMIC DNA]</scope>
    <source>
        <strain evidence="10 11">ATCC 58844</strain>
    </source>
</reference>
<dbReference type="InterPro" id="IPR025977">
    <property type="entry name" value="Cnd3_C"/>
</dbReference>
<evidence type="ECO:0000256" key="4">
    <source>
        <dbReference type="ARBA" id="ARBA00022618"/>
    </source>
</evidence>
<feature type="domain" description="Nuclear condensin complex subunit 3 C-terminal" evidence="9">
    <location>
        <begin position="561"/>
        <end position="845"/>
    </location>
</feature>
<dbReference type="GO" id="GO:0000793">
    <property type="term" value="C:condensed chromosome"/>
    <property type="evidence" value="ECO:0007669"/>
    <property type="project" value="TreeGrafter"/>
</dbReference>
<keyword evidence="5" id="KW-0498">Mitosis</keyword>
<dbReference type="RefSeq" id="XP_017986751.1">
    <property type="nucleotide sequence ID" value="XM_018131361.1"/>
</dbReference>
<dbReference type="Pfam" id="PF12719">
    <property type="entry name" value="Cnd3"/>
    <property type="match status" value="1"/>
</dbReference>
<dbReference type="AlphaFoldDB" id="A0A120K1U3"/>
<evidence type="ECO:0000256" key="8">
    <source>
        <dbReference type="SAM" id="MobiDB-lite"/>
    </source>
</evidence>
<accession>A0A120K1U3</accession>
<keyword evidence="3" id="KW-0158">Chromosome</keyword>
<protein>
    <submittedName>
        <fullName evidence="10">HCL396Wp</fullName>
    </submittedName>
</protein>
<dbReference type="InterPro" id="IPR027165">
    <property type="entry name" value="CND3"/>
</dbReference>
<feature type="compositionally biased region" description="Low complexity" evidence="8">
    <location>
        <begin position="942"/>
        <end position="966"/>
    </location>
</feature>
<dbReference type="STRING" id="45286.A0A120K1U3"/>
<dbReference type="Proteomes" id="UP000243052">
    <property type="component" value="Chromosome iii"/>
</dbReference>
<dbReference type="PANTHER" id="PTHR14418">
    <property type="entry name" value="CONDENSIN COMPLEX SUBUNIT 3-RELATED"/>
    <property type="match status" value="1"/>
</dbReference>
<gene>
    <name evidence="10" type="ORF">AW171_hschr31606</name>
</gene>
<organism evidence="10 11">
    <name type="scientific">Eremothecium sinecaudum</name>
    <dbReference type="NCBI Taxonomy" id="45286"/>
    <lineage>
        <taxon>Eukaryota</taxon>
        <taxon>Fungi</taxon>
        <taxon>Dikarya</taxon>
        <taxon>Ascomycota</taxon>
        <taxon>Saccharomycotina</taxon>
        <taxon>Saccharomycetes</taxon>
        <taxon>Saccharomycetales</taxon>
        <taxon>Saccharomycetaceae</taxon>
        <taxon>Eremothecium</taxon>
    </lineage>
</organism>
<dbReference type="Gene3D" id="1.25.10.10">
    <property type="entry name" value="Leucine-rich Repeat Variant"/>
    <property type="match status" value="1"/>
</dbReference>
<feature type="compositionally biased region" description="Basic and acidic residues" evidence="8">
    <location>
        <begin position="925"/>
        <end position="941"/>
    </location>
</feature>
<evidence type="ECO:0000256" key="5">
    <source>
        <dbReference type="ARBA" id="ARBA00022776"/>
    </source>
</evidence>
<dbReference type="SUPFAM" id="SSF48371">
    <property type="entry name" value="ARM repeat"/>
    <property type="match status" value="1"/>
</dbReference>
<dbReference type="InterPro" id="IPR016024">
    <property type="entry name" value="ARM-type_fold"/>
</dbReference>
<dbReference type="GO" id="GO:0000796">
    <property type="term" value="C:condensin complex"/>
    <property type="evidence" value="ECO:0007669"/>
    <property type="project" value="InterPro"/>
</dbReference>
<keyword evidence="7" id="KW-0131">Cell cycle</keyword>
<feature type="region of interest" description="Disordered" evidence="8">
    <location>
        <begin position="896"/>
        <end position="979"/>
    </location>
</feature>
<evidence type="ECO:0000256" key="3">
    <source>
        <dbReference type="ARBA" id="ARBA00022454"/>
    </source>
</evidence>
<name>A0A120K1U3_9SACH</name>
<keyword evidence="6" id="KW-0226">DNA condensation</keyword>